<evidence type="ECO:0000313" key="2">
    <source>
        <dbReference type="Proteomes" id="UP000053477"/>
    </source>
</evidence>
<reference evidence="1 2" key="1">
    <citation type="submission" date="2015-04" db="EMBL/GenBank/DDBJ databases">
        <title>Complete genome sequence of Schizopora paradoxa KUC8140, a cosmopolitan wood degrader in East Asia.</title>
        <authorList>
            <consortium name="DOE Joint Genome Institute"/>
            <person name="Min B."/>
            <person name="Park H."/>
            <person name="Jang Y."/>
            <person name="Kim J.-J."/>
            <person name="Kim K.H."/>
            <person name="Pangilinan J."/>
            <person name="Lipzen A."/>
            <person name="Riley R."/>
            <person name="Grigoriev I.V."/>
            <person name="Spatafora J.W."/>
            <person name="Choi I.-G."/>
        </authorList>
    </citation>
    <scope>NUCLEOTIDE SEQUENCE [LARGE SCALE GENOMIC DNA]</scope>
    <source>
        <strain evidence="1 2">KUC8140</strain>
    </source>
</reference>
<keyword evidence="2" id="KW-1185">Reference proteome</keyword>
<name>A0A0H2SB70_9AGAM</name>
<organism evidence="1 2">
    <name type="scientific">Schizopora paradoxa</name>
    <dbReference type="NCBI Taxonomy" id="27342"/>
    <lineage>
        <taxon>Eukaryota</taxon>
        <taxon>Fungi</taxon>
        <taxon>Dikarya</taxon>
        <taxon>Basidiomycota</taxon>
        <taxon>Agaricomycotina</taxon>
        <taxon>Agaricomycetes</taxon>
        <taxon>Hymenochaetales</taxon>
        <taxon>Schizoporaceae</taxon>
        <taxon>Schizopora</taxon>
    </lineage>
</organism>
<dbReference type="OrthoDB" id="3365698at2759"/>
<dbReference type="Proteomes" id="UP000053477">
    <property type="component" value="Unassembled WGS sequence"/>
</dbReference>
<dbReference type="InParanoid" id="A0A0H2SB70"/>
<evidence type="ECO:0000313" key="1">
    <source>
        <dbReference type="EMBL" id="KLO18958.1"/>
    </source>
</evidence>
<sequence length="658" mass="74119">MQDYQDYEELWGIDDLEDPLTYSSIARRRSSREPVPAHLSAHRFALSEQLKSSEESSNPYKKFLETGELDDASHFIDAAALGDMAQVIEGLKESDGFLGRLSDWMSNSLTGPPVLFDNSFKETTDDTRLVKLQIKEYKHISDQFQKLAKCLEATCAVAERRWNAAQLRIGVASLPNELLSNILSLASMVYETNPFNPLVTSCDTVSFKNSFLSAIRLSHVCSRFRRVMLLTPDLWNKISDDMTPDMIQICLIHSGRMPLEISLTSLANSEIFSAFYAPDHFTRFACLTSSRWKSLDITSSPMMGLPDPRISLRNLELPLLTNLNITGTTSFNRRQNQPGLGVLQDWNTPCLHSMTISQFIPPPFQHSANLRCLQIALGKSYPMHETIFQLNAQALRNFLATCTSLSELQILVGIALIIPASRMAPPVSLASVDSVSFDITLCDPSTVKGLLEQLRFPSATKLDLIMGSSADRSMEHLLSSHMKPFFVNEAIFPAVSTLKLNVKGLNSEMRYSTRPSGRISIPFNLLGNIRHLTLVVVGFEMVMPSKHRIPPLHSLRLQDCNCIDPFWLYDVVEKLEQQCNLGDLEEISIIGCGARLQDLEIKCRSITQGTVLEYLRDILPSTSKVPQAEFHSNPYTVRYERRNTREMVMDWVNDVEQI</sequence>
<dbReference type="Gene3D" id="1.20.1280.50">
    <property type="match status" value="1"/>
</dbReference>
<dbReference type="AlphaFoldDB" id="A0A0H2SB70"/>
<accession>A0A0H2SB70</accession>
<proteinExistence type="predicted"/>
<protein>
    <submittedName>
        <fullName evidence="1">Uncharacterized protein</fullName>
    </submittedName>
</protein>
<dbReference type="EMBL" id="KQ085890">
    <property type="protein sequence ID" value="KLO18958.1"/>
    <property type="molecule type" value="Genomic_DNA"/>
</dbReference>
<gene>
    <name evidence="1" type="ORF">SCHPADRAFT_865886</name>
</gene>